<evidence type="ECO:0000259" key="4">
    <source>
        <dbReference type="Pfam" id="PF17836"/>
    </source>
</evidence>
<name>A0A556N0X4_9FLAO</name>
<dbReference type="GO" id="GO:0016740">
    <property type="term" value="F:transferase activity"/>
    <property type="evidence" value="ECO:0007669"/>
    <property type="project" value="UniProtKB-KW"/>
</dbReference>
<dbReference type="InterPro" id="IPR041561">
    <property type="entry name" value="PglD_N"/>
</dbReference>
<dbReference type="InterPro" id="IPR011004">
    <property type="entry name" value="Trimer_LpxA-like_sf"/>
</dbReference>
<organism evidence="5 6">
    <name type="scientific">Fluviicola chungangensis</name>
    <dbReference type="NCBI Taxonomy" id="2597671"/>
    <lineage>
        <taxon>Bacteria</taxon>
        <taxon>Pseudomonadati</taxon>
        <taxon>Bacteroidota</taxon>
        <taxon>Flavobacteriia</taxon>
        <taxon>Flavobacteriales</taxon>
        <taxon>Crocinitomicaceae</taxon>
        <taxon>Fluviicola</taxon>
    </lineage>
</organism>
<dbReference type="OrthoDB" id="9794407at2"/>
<evidence type="ECO:0000256" key="3">
    <source>
        <dbReference type="PIRSR" id="PIRSR620019-2"/>
    </source>
</evidence>
<evidence type="ECO:0000313" key="6">
    <source>
        <dbReference type="Proteomes" id="UP000316008"/>
    </source>
</evidence>
<feature type="binding site" evidence="3">
    <location>
        <position position="145"/>
    </location>
    <ligand>
        <name>acetyl-CoA</name>
        <dbReference type="ChEBI" id="CHEBI:57288"/>
    </ligand>
</feature>
<dbReference type="PANTHER" id="PTHR43300">
    <property type="entry name" value="ACETYLTRANSFERASE"/>
    <property type="match status" value="1"/>
</dbReference>
<feature type="binding site" evidence="3">
    <location>
        <position position="70"/>
    </location>
    <ligand>
        <name>substrate</name>
    </ligand>
</feature>
<dbReference type="Proteomes" id="UP000316008">
    <property type="component" value="Unassembled WGS sequence"/>
</dbReference>
<keyword evidence="5" id="KW-0808">Transferase</keyword>
<feature type="binding site" evidence="3">
    <location>
        <position position="166"/>
    </location>
    <ligand>
        <name>acetyl-CoA</name>
        <dbReference type="ChEBI" id="CHEBI:57288"/>
    </ligand>
</feature>
<comment type="caution">
    <text evidence="5">The sequence shown here is derived from an EMBL/GenBank/DDBJ whole genome shotgun (WGS) entry which is preliminary data.</text>
</comment>
<keyword evidence="6" id="KW-1185">Reference proteome</keyword>
<dbReference type="EMBL" id="VLPL01000003">
    <property type="protein sequence ID" value="TSJ45678.1"/>
    <property type="molecule type" value="Genomic_DNA"/>
</dbReference>
<dbReference type="InterPro" id="IPR020019">
    <property type="entry name" value="AcTrfase_PglD-like"/>
</dbReference>
<feature type="site" description="Increases basicity of active site His" evidence="2">
    <location>
        <position position="137"/>
    </location>
</feature>
<evidence type="ECO:0000256" key="1">
    <source>
        <dbReference type="ARBA" id="ARBA00007274"/>
    </source>
</evidence>
<accession>A0A556N0X4</accession>
<dbReference type="CDD" id="cd03360">
    <property type="entry name" value="LbH_AT_putative"/>
    <property type="match status" value="1"/>
</dbReference>
<dbReference type="Pfam" id="PF00132">
    <property type="entry name" value="Hexapep"/>
    <property type="match status" value="1"/>
</dbReference>
<evidence type="ECO:0000313" key="5">
    <source>
        <dbReference type="EMBL" id="TSJ45678.1"/>
    </source>
</evidence>
<gene>
    <name evidence="5" type="ORF">FO442_07975</name>
</gene>
<dbReference type="AlphaFoldDB" id="A0A556N0X4"/>
<dbReference type="Pfam" id="PF17836">
    <property type="entry name" value="PglD_N"/>
    <property type="match status" value="1"/>
</dbReference>
<dbReference type="RefSeq" id="WP_144332633.1">
    <property type="nucleotide sequence ID" value="NZ_VLPL01000003.1"/>
</dbReference>
<reference evidence="5 6" key="1">
    <citation type="submission" date="2019-07" db="EMBL/GenBank/DDBJ databases">
        <authorList>
            <person name="Huq M.A."/>
        </authorList>
    </citation>
    <scope>NUCLEOTIDE SEQUENCE [LARGE SCALE GENOMIC DNA]</scope>
    <source>
        <strain evidence="5 6">MAH-3</strain>
    </source>
</reference>
<proteinExistence type="inferred from homology"/>
<dbReference type="InterPro" id="IPR050179">
    <property type="entry name" value="Trans_hexapeptide_repeat"/>
</dbReference>
<evidence type="ECO:0000256" key="2">
    <source>
        <dbReference type="PIRSR" id="PIRSR620019-1"/>
    </source>
</evidence>
<feature type="active site" description="Proton acceptor" evidence="2">
    <location>
        <position position="136"/>
    </location>
</feature>
<comment type="similarity">
    <text evidence="1">Belongs to the transferase hexapeptide repeat family.</text>
</comment>
<protein>
    <submittedName>
        <fullName evidence="5">Transferase</fullName>
    </submittedName>
</protein>
<dbReference type="PANTHER" id="PTHR43300:SF7">
    <property type="entry name" value="UDP-N-ACETYLBACILLOSAMINE N-ACETYLTRANSFERASE"/>
    <property type="match status" value="1"/>
</dbReference>
<feature type="domain" description="PglD N-terminal" evidence="4">
    <location>
        <begin position="3"/>
        <end position="81"/>
    </location>
</feature>
<dbReference type="Gene3D" id="3.40.50.20">
    <property type="match status" value="1"/>
</dbReference>
<dbReference type="SUPFAM" id="SSF51161">
    <property type="entry name" value="Trimeric LpxA-like enzymes"/>
    <property type="match status" value="1"/>
</dbReference>
<dbReference type="Gene3D" id="2.160.10.10">
    <property type="entry name" value="Hexapeptide repeat proteins"/>
    <property type="match status" value="1"/>
</dbReference>
<dbReference type="InterPro" id="IPR001451">
    <property type="entry name" value="Hexapep"/>
</dbReference>
<sequence>MKKIGIIGAGGHAKVIAETIDLIGSFQVVGFIDDKIERGFPIHKNAPVLGAIGELNEIAAQCDAFVIGIGNNEVRKHIADRWSGTIVFETIIHPNAVISESASIGSGTVVLAGTIISSQVKIGNHCIVNANVVIDHDSRIGEFVHLSIGTLIGSNSEVGELTITGIGQAVPSFSQI</sequence>